<evidence type="ECO:0008006" key="4">
    <source>
        <dbReference type="Google" id="ProtNLM"/>
    </source>
</evidence>
<feature type="transmembrane region" description="Helical" evidence="1">
    <location>
        <begin position="55"/>
        <end position="76"/>
    </location>
</feature>
<dbReference type="Proteomes" id="UP000826300">
    <property type="component" value="Chromosome"/>
</dbReference>
<evidence type="ECO:0000256" key="1">
    <source>
        <dbReference type="SAM" id="Phobius"/>
    </source>
</evidence>
<dbReference type="KEGG" id="nsm:JO391_05315"/>
<accession>A0A8G0ZY49</accession>
<keyword evidence="3" id="KW-1185">Reference proteome</keyword>
<feature type="transmembrane region" description="Helical" evidence="1">
    <location>
        <begin position="97"/>
        <end position="123"/>
    </location>
</feature>
<sequence length="134" mass="13700">MEAILRLLAERPMTAVKNQLRDVVTMGVAAGFLLAGALAALAALGVQLSHMIGPVWALLSVAGLSLVIGLGLVAFVRSRAETERRIAEAEARSRQTMLLSALASTPGVGAGGAILAALILGFLNGRTGGDDKPD</sequence>
<organism evidence="2 3">
    <name type="scientific">Neotabrizicola shimadae</name>
    <dbReference type="NCBI Taxonomy" id="2807096"/>
    <lineage>
        <taxon>Bacteria</taxon>
        <taxon>Pseudomonadati</taxon>
        <taxon>Pseudomonadota</taxon>
        <taxon>Alphaproteobacteria</taxon>
        <taxon>Rhodobacterales</taxon>
        <taxon>Paracoccaceae</taxon>
        <taxon>Neotabrizicola</taxon>
    </lineage>
</organism>
<name>A0A8G0ZY49_9RHOB</name>
<protein>
    <recommendedName>
        <fullName evidence="4">Holin-X, holin superfamily III</fullName>
    </recommendedName>
</protein>
<feature type="transmembrane region" description="Helical" evidence="1">
    <location>
        <begin position="20"/>
        <end position="43"/>
    </location>
</feature>
<evidence type="ECO:0000313" key="2">
    <source>
        <dbReference type="EMBL" id="QYZ70935.1"/>
    </source>
</evidence>
<evidence type="ECO:0000313" key="3">
    <source>
        <dbReference type="Proteomes" id="UP000826300"/>
    </source>
</evidence>
<keyword evidence="1" id="KW-0472">Membrane</keyword>
<gene>
    <name evidence="2" type="ORF">JO391_05315</name>
</gene>
<reference evidence="2" key="1">
    <citation type="submission" date="2021-02" db="EMBL/GenBank/DDBJ databases">
        <title>Rhodobacter shimadae sp. nov., an aerobic anoxygenic phototrophic bacterium isolated from a hot spring.</title>
        <authorList>
            <person name="Muramatsu S."/>
            <person name="Haruta S."/>
            <person name="Hirose S."/>
            <person name="Hanada S."/>
        </authorList>
    </citation>
    <scope>NUCLEOTIDE SEQUENCE</scope>
    <source>
        <strain evidence="2">N10</strain>
    </source>
</reference>
<dbReference type="AlphaFoldDB" id="A0A8G0ZY49"/>
<dbReference type="EMBL" id="CP069370">
    <property type="protein sequence ID" value="QYZ70935.1"/>
    <property type="molecule type" value="Genomic_DNA"/>
</dbReference>
<dbReference type="RefSeq" id="WP_220663152.1">
    <property type="nucleotide sequence ID" value="NZ_CP069370.1"/>
</dbReference>
<proteinExistence type="predicted"/>
<keyword evidence="1" id="KW-1133">Transmembrane helix</keyword>
<keyword evidence="1" id="KW-0812">Transmembrane</keyword>